<dbReference type="Proteomes" id="UP000769157">
    <property type="component" value="Unassembled WGS sequence"/>
</dbReference>
<dbReference type="PANTHER" id="PTHR13056:SF0">
    <property type="entry name" value="VACUOLAR FUSION PROTEIN CCZ1 HOMOLOG-RELATED"/>
    <property type="match status" value="1"/>
</dbReference>
<dbReference type="OrthoDB" id="240546at2759"/>
<evidence type="ECO:0000313" key="3">
    <source>
        <dbReference type="Proteomes" id="UP000769157"/>
    </source>
</evidence>
<accession>A0A9P8T0V9</accession>
<dbReference type="EMBL" id="JAEUBE010000414">
    <property type="protein sequence ID" value="KAH3661891.1"/>
    <property type="molecule type" value="Genomic_DNA"/>
</dbReference>
<evidence type="ECO:0000313" key="2">
    <source>
        <dbReference type="EMBL" id="KAH3661891.1"/>
    </source>
</evidence>
<dbReference type="InterPro" id="IPR013176">
    <property type="entry name" value="Ccz1"/>
</dbReference>
<gene>
    <name evidence="2" type="ORF">OGAPHI_006070</name>
</gene>
<dbReference type="GeneID" id="70238034"/>
<comment type="caution">
    <text evidence="2">The sequence shown here is derived from an EMBL/GenBank/DDBJ whole genome shotgun (WGS) entry which is preliminary data.</text>
</comment>
<keyword evidence="3" id="KW-1185">Reference proteome</keyword>
<evidence type="ECO:0000256" key="1">
    <source>
        <dbReference type="SAM" id="MobiDB-lite"/>
    </source>
</evidence>
<protein>
    <recommendedName>
        <fullName evidence="4">CCZ1/INTU/HSP4 first Longin domain-containing protein</fullName>
    </recommendedName>
</protein>
<reference evidence="2" key="1">
    <citation type="journal article" date="2021" name="Open Biol.">
        <title>Shared evolutionary footprints suggest mitochondrial oxidative damage underlies multiple complex I losses in fungi.</title>
        <authorList>
            <person name="Schikora-Tamarit M.A."/>
            <person name="Marcet-Houben M."/>
            <person name="Nosek J."/>
            <person name="Gabaldon T."/>
        </authorList>
    </citation>
    <scope>NUCLEOTIDE SEQUENCE</scope>
    <source>
        <strain evidence="2">CBS6075</strain>
    </source>
</reference>
<feature type="region of interest" description="Disordered" evidence="1">
    <location>
        <begin position="1"/>
        <end position="23"/>
    </location>
</feature>
<dbReference type="GO" id="GO:0035658">
    <property type="term" value="C:Mon1-Ccz1 complex"/>
    <property type="evidence" value="ECO:0007669"/>
    <property type="project" value="InterPro"/>
</dbReference>
<organism evidence="2 3">
    <name type="scientific">Ogataea philodendri</name>
    <dbReference type="NCBI Taxonomy" id="1378263"/>
    <lineage>
        <taxon>Eukaryota</taxon>
        <taxon>Fungi</taxon>
        <taxon>Dikarya</taxon>
        <taxon>Ascomycota</taxon>
        <taxon>Saccharomycotina</taxon>
        <taxon>Pichiomycetes</taxon>
        <taxon>Pichiales</taxon>
        <taxon>Pichiaceae</taxon>
        <taxon>Ogataea</taxon>
    </lineage>
</organism>
<dbReference type="GO" id="GO:0016192">
    <property type="term" value="P:vesicle-mediated transport"/>
    <property type="evidence" value="ECO:0007669"/>
    <property type="project" value="InterPro"/>
</dbReference>
<dbReference type="RefSeq" id="XP_046058995.1">
    <property type="nucleotide sequence ID" value="XM_046207320.1"/>
</dbReference>
<reference evidence="2" key="2">
    <citation type="submission" date="2021-01" db="EMBL/GenBank/DDBJ databases">
        <authorList>
            <person name="Schikora-Tamarit M.A."/>
        </authorList>
    </citation>
    <scope>NUCLEOTIDE SEQUENCE</scope>
    <source>
        <strain evidence="2">CBS6075</strain>
    </source>
</reference>
<dbReference type="PANTHER" id="PTHR13056">
    <property type="entry name" value="VACUOLAR FUSION PROTEIN CCZ1 HOMOLOG-RELATED"/>
    <property type="match status" value="1"/>
</dbReference>
<sequence length="598" mass="67946">MNVFSAIQTSTSNLISKGSSSTTSDWVAPKLLYFCIFDPTLADPKKEDDQQLINQILVYLNFEDREVTNSEKAKRIGFIEGLGDFSGRFSACDSGYLNYIDTDKSRVIVGTFAEKYKFFCGFRFAQLAENYVRRGLASPEYMINEFQSGYNLYYINHGAISYETKEQLEKWWEVWLNHKFEFESGYNLEDRGLLNLYPGYRCSSVVLPIGFQENLKNAMERFVDQKDGLVDLVVLNTNWTPCKNFGVVYLNKESKVPSQWLTNLVNYIEKLDLSIGLSTYSLKSDNLPSLKAYHAAVQAAMPQNNGTLLDRSILQPAIYLHEQLTTHVFNPFTSALSTVSTVPQLLPSFSMFGLGSTSNEETEVAEETVSDISEQVQESLTTQKTGKYLLGNTSEGIVTKNIHLGDHSLELVVYEINGILFALFYDNLDHDEHVFNALQNDLDNLYALYFNDLVINQLKSIEKEIKTETSFFYLIHDPVNNVLKTSIPNIADSEEVRELKTYHVPSAGLSRSQMINLTMNLMTYLLEKTSPLELKPLERIIKINSNWWCLQKLVNGKTVVALKKFASGELKLDAGDLVSSFGPEFRKWYHDSIKSGFI</sequence>
<evidence type="ECO:0008006" key="4">
    <source>
        <dbReference type="Google" id="ProtNLM"/>
    </source>
</evidence>
<name>A0A9P8T0V9_9ASCO</name>
<proteinExistence type="predicted"/>
<dbReference type="AlphaFoldDB" id="A0A9P8T0V9"/>